<dbReference type="PANTHER" id="PTHR30035">
    <property type="entry name" value="LIPOPROTEIN VACJ-RELATED"/>
    <property type="match status" value="1"/>
</dbReference>
<evidence type="ECO:0000256" key="1">
    <source>
        <dbReference type="ARBA" id="ARBA00010634"/>
    </source>
</evidence>
<dbReference type="PANTHER" id="PTHR30035:SF3">
    <property type="entry name" value="INTERMEMBRANE PHOSPHOLIPID TRANSPORT SYSTEM LIPOPROTEIN MLAA"/>
    <property type="match status" value="1"/>
</dbReference>
<dbReference type="EMBL" id="CP022011">
    <property type="protein sequence ID" value="QDJ15286.1"/>
    <property type="molecule type" value="Genomic_DNA"/>
</dbReference>
<accession>A0A8E3MHK7</accession>
<keyword evidence="4" id="KW-1185">Reference proteome</keyword>
<dbReference type="PROSITE" id="PS51257">
    <property type="entry name" value="PROKAR_LIPOPROTEIN"/>
    <property type="match status" value="1"/>
</dbReference>
<keyword evidence="2" id="KW-0732">Signal</keyword>
<dbReference type="AlphaFoldDB" id="A0A8E3MHK7"/>
<protein>
    <submittedName>
        <fullName evidence="3">Uncharacterized protein</fullName>
    </submittedName>
</protein>
<evidence type="ECO:0000313" key="3">
    <source>
        <dbReference type="EMBL" id="QDJ15286.1"/>
    </source>
</evidence>
<dbReference type="PRINTS" id="PR01805">
    <property type="entry name" value="VACJLIPOPROT"/>
</dbReference>
<sequence>MNKTARLYTLFIFLVSIFGLTACSSITPDNSNTNNNSQLERFNRSMWNVNYYLLDPYVLRPVAQGWRNYVPSPIKTGLLNVANNLDEPASMVNRLLEGNVRLSVIHLNRFILDTVFGLGGLINWSDYVDSLKIDGERSFGDTLGYYGVGTGSYIMLPGYGAFTPRQDLGRLVDYTYPALSLLGPWSLLKGGIQSINKRAELLEQDALLSQAQDPYIIFREAYFQNLKFKVSDGKATQVTPAIQFDTKELDSID</sequence>
<organism evidence="3 4">
    <name type="scientific">Mergibacter septicus</name>
    <dbReference type="NCBI Taxonomy" id="221402"/>
    <lineage>
        <taxon>Bacteria</taxon>
        <taxon>Pseudomonadati</taxon>
        <taxon>Pseudomonadota</taxon>
        <taxon>Gammaproteobacteria</taxon>
        <taxon>Pasteurellales</taxon>
        <taxon>Pasteurellaceae</taxon>
        <taxon>Mergibacter</taxon>
    </lineage>
</organism>
<gene>
    <name evidence="3" type="ORF">CEP48_07555</name>
</gene>
<dbReference type="Proteomes" id="UP000955338">
    <property type="component" value="Chromosome"/>
</dbReference>
<evidence type="ECO:0000256" key="2">
    <source>
        <dbReference type="ARBA" id="ARBA00022729"/>
    </source>
</evidence>
<dbReference type="RefSeq" id="WP_261920203.1">
    <property type="nucleotide sequence ID" value="NZ_CP022011.1"/>
</dbReference>
<dbReference type="Pfam" id="PF04333">
    <property type="entry name" value="MlaA"/>
    <property type="match status" value="1"/>
</dbReference>
<name>A0A8E3MHK7_9PAST</name>
<dbReference type="GO" id="GO:0016020">
    <property type="term" value="C:membrane"/>
    <property type="evidence" value="ECO:0007669"/>
    <property type="project" value="InterPro"/>
</dbReference>
<proteinExistence type="inferred from homology"/>
<dbReference type="InterPro" id="IPR007428">
    <property type="entry name" value="MlaA"/>
</dbReference>
<dbReference type="GO" id="GO:0120010">
    <property type="term" value="P:intermembrane phospholipid transfer"/>
    <property type="evidence" value="ECO:0007669"/>
    <property type="project" value="TreeGrafter"/>
</dbReference>
<evidence type="ECO:0000313" key="4">
    <source>
        <dbReference type="Proteomes" id="UP000955338"/>
    </source>
</evidence>
<comment type="similarity">
    <text evidence="1">Belongs to the MlaA family.</text>
</comment>
<reference evidence="3" key="1">
    <citation type="submission" date="2017-06" db="EMBL/GenBank/DDBJ databases">
        <title>Genome sequencing of pathogenic and non-pathogenic strains within Bisgaard taxon 40.</title>
        <authorList>
            <person name="Ladner J.T."/>
            <person name="Lovett S.P."/>
            <person name="Koroleva G."/>
            <person name="Lorch J.M."/>
        </authorList>
    </citation>
    <scope>NUCLEOTIDE SEQUENCE</scope>
    <source>
        <strain evidence="3">27576-1-I1</strain>
    </source>
</reference>